<keyword evidence="4" id="KW-0418">Kinase</keyword>
<keyword evidence="3" id="KW-0547">Nucleotide-binding</keyword>
<name>A0ABR4L4M7_9EURO</name>
<evidence type="ECO:0000259" key="6">
    <source>
        <dbReference type="PROSITE" id="PS50011"/>
    </source>
</evidence>
<evidence type="ECO:0000256" key="1">
    <source>
        <dbReference type="ARBA" id="ARBA00022527"/>
    </source>
</evidence>
<evidence type="ECO:0000256" key="2">
    <source>
        <dbReference type="ARBA" id="ARBA00022679"/>
    </source>
</evidence>
<dbReference type="SMART" id="SM00220">
    <property type="entry name" value="S_TKc"/>
    <property type="match status" value="1"/>
</dbReference>
<dbReference type="EMBL" id="JBFXLR010000003">
    <property type="protein sequence ID" value="KAL2859433.1"/>
    <property type="molecule type" value="Genomic_DNA"/>
</dbReference>
<evidence type="ECO:0000256" key="3">
    <source>
        <dbReference type="ARBA" id="ARBA00022741"/>
    </source>
</evidence>
<dbReference type="SUPFAM" id="SSF56112">
    <property type="entry name" value="Protein kinase-like (PK-like)"/>
    <property type="match status" value="1"/>
</dbReference>
<evidence type="ECO:0000313" key="7">
    <source>
        <dbReference type="EMBL" id="KAL2859433.1"/>
    </source>
</evidence>
<evidence type="ECO:0000256" key="4">
    <source>
        <dbReference type="ARBA" id="ARBA00022777"/>
    </source>
</evidence>
<keyword evidence="8" id="KW-1185">Reference proteome</keyword>
<keyword evidence="2" id="KW-0808">Transferase</keyword>
<dbReference type="Pfam" id="PF00069">
    <property type="entry name" value="Pkinase"/>
    <property type="match status" value="1"/>
</dbReference>
<organism evidence="7 8">
    <name type="scientific">Aspergillus pseudodeflectus</name>
    <dbReference type="NCBI Taxonomy" id="176178"/>
    <lineage>
        <taxon>Eukaryota</taxon>
        <taxon>Fungi</taxon>
        <taxon>Dikarya</taxon>
        <taxon>Ascomycota</taxon>
        <taxon>Pezizomycotina</taxon>
        <taxon>Eurotiomycetes</taxon>
        <taxon>Eurotiomycetidae</taxon>
        <taxon>Eurotiales</taxon>
        <taxon>Aspergillaceae</taxon>
        <taxon>Aspergillus</taxon>
        <taxon>Aspergillus subgen. Nidulantes</taxon>
    </lineage>
</organism>
<gene>
    <name evidence="7" type="ORF">BJX68DRAFT_261872</name>
</gene>
<evidence type="ECO:0000256" key="5">
    <source>
        <dbReference type="ARBA" id="ARBA00022840"/>
    </source>
</evidence>
<comment type="caution">
    <text evidence="7">The sequence shown here is derived from an EMBL/GenBank/DDBJ whole genome shotgun (WGS) entry which is preliminary data.</text>
</comment>
<sequence length="310" mass="34773">MKELVSHRPHLKHIVQLLDQFNIKGPNGSHQCLVYELLGPSVPDVADAKCPGGRLPGKLAKAITKQSLIALADLHQLGIGHGDLHIRNLAFTMPCLDEVSEETFIETLGKPEIGPVQRRDGNGESLEPRVPRYIVRPAAPQTQLWSSAQEIKLIDFGEAFLQDTVPQTLHTPLVVRAPEVIFQDCLDYRVDLWSMGCMIFELFTGQPPFDSFMITASILISQMREVATDDLPNRWQKMADMICEGEKLDLEDPAPNLQEWLEEVYFDGSRTHDLSREDIVSLGKIISRLLCFEPSSRASAKDILKDPWLG</sequence>
<dbReference type="InterPro" id="IPR011009">
    <property type="entry name" value="Kinase-like_dom_sf"/>
</dbReference>
<protein>
    <submittedName>
        <fullName evidence="7">Kinase-like domain-containing protein</fullName>
    </submittedName>
</protein>
<dbReference type="Gene3D" id="3.30.200.20">
    <property type="entry name" value="Phosphorylase Kinase, domain 1"/>
    <property type="match status" value="1"/>
</dbReference>
<dbReference type="Proteomes" id="UP001610444">
    <property type="component" value="Unassembled WGS sequence"/>
</dbReference>
<evidence type="ECO:0000313" key="8">
    <source>
        <dbReference type="Proteomes" id="UP001610444"/>
    </source>
</evidence>
<reference evidence="7 8" key="1">
    <citation type="submission" date="2024-07" db="EMBL/GenBank/DDBJ databases">
        <title>Section-level genome sequencing and comparative genomics of Aspergillus sections Usti and Cavernicolus.</title>
        <authorList>
            <consortium name="Lawrence Berkeley National Laboratory"/>
            <person name="Nybo J.L."/>
            <person name="Vesth T.C."/>
            <person name="Theobald S."/>
            <person name="Frisvad J.C."/>
            <person name="Larsen T.O."/>
            <person name="Kjaerboelling I."/>
            <person name="Rothschild-Mancinelli K."/>
            <person name="Lyhne E.K."/>
            <person name="Kogle M.E."/>
            <person name="Barry K."/>
            <person name="Clum A."/>
            <person name="Na H."/>
            <person name="Ledsgaard L."/>
            <person name="Lin J."/>
            <person name="Lipzen A."/>
            <person name="Kuo A."/>
            <person name="Riley R."/>
            <person name="Mondo S."/>
            <person name="LaButti K."/>
            <person name="Haridas S."/>
            <person name="Pangalinan J."/>
            <person name="Salamov A.A."/>
            <person name="Simmons B.A."/>
            <person name="Magnuson J.K."/>
            <person name="Chen J."/>
            <person name="Drula E."/>
            <person name="Henrissat B."/>
            <person name="Wiebenga A."/>
            <person name="Lubbers R.J."/>
            <person name="Gomes A.C."/>
            <person name="Macurrencykelacurrency M.R."/>
            <person name="Stajich J."/>
            <person name="Grigoriev I.V."/>
            <person name="Mortensen U.H."/>
            <person name="De vries R.P."/>
            <person name="Baker S.E."/>
            <person name="Andersen M.R."/>
        </authorList>
    </citation>
    <scope>NUCLEOTIDE SEQUENCE [LARGE SCALE GENOMIC DNA]</scope>
    <source>
        <strain evidence="7 8">CBS 756.74</strain>
    </source>
</reference>
<dbReference type="PANTHER" id="PTHR45646:SF11">
    <property type="entry name" value="SERINE_THREONINE-PROTEIN KINASE DOA"/>
    <property type="match status" value="1"/>
</dbReference>
<dbReference type="InterPro" id="IPR000719">
    <property type="entry name" value="Prot_kinase_dom"/>
</dbReference>
<keyword evidence="1" id="KW-0723">Serine/threonine-protein kinase</keyword>
<dbReference type="GeneID" id="98159461"/>
<dbReference type="RefSeq" id="XP_070904367.1">
    <property type="nucleotide sequence ID" value="XM_071044297.1"/>
</dbReference>
<dbReference type="InterPro" id="IPR051175">
    <property type="entry name" value="CLK_kinases"/>
</dbReference>
<proteinExistence type="predicted"/>
<accession>A0ABR4L4M7</accession>
<dbReference type="PROSITE" id="PS50011">
    <property type="entry name" value="PROTEIN_KINASE_DOM"/>
    <property type="match status" value="1"/>
</dbReference>
<feature type="domain" description="Protein kinase" evidence="6">
    <location>
        <begin position="1"/>
        <end position="309"/>
    </location>
</feature>
<dbReference type="Gene3D" id="1.10.510.10">
    <property type="entry name" value="Transferase(Phosphotransferase) domain 1"/>
    <property type="match status" value="1"/>
</dbReference>
<dbReference type="PANTHER" id="PTHR45646">
    <property type="entry name" value="SERINE/THREONINE-PROTEIN KINASE DOA-RELATED"/>
    <property type="match status" value="1"/>
</dbReference>
<keyword evidence="5" id="KW-0067">ATP-binding</keyword>